<protein>
    <recommendedName>
        <fullName evidence="4">Protein kinase domain-containing protein</fullName>
    </recommendedName>
</protein>
<dbReference type="EMBL" id="ML210408">
    <property type="protein sequence ID" value="TFK18359.1"/>
    <property type="molecule type" value="Genomic_DNA"/>
</dbReference>
<proteinExistence type="predicted"/>
<sequence>MPTTNPSDLSPLPLKAPAFSSVPETPPSRGIFSIEAAIEVGVKYLVAHHPILMGKYEKALSSQPSGAVLDAMQNREVLLELDDKIWDRAELLGRDLDLDKVYNEEEWKGITTTPLRYFKAFQKELDPDAYLRGPIDDGTEYTLTSFHKKFFEAIVFPFVTALTLVEFKDQGDLPKELLEVISRLQVQHNPPPHPDKTCGDVVTCYGTRSLTFYLTYAEGKAMNYFLNGGSTALEASAQARDVLVSTGRDVTFKVRQKEGEQVTVRRSSRSGTSATPVGLRSKSSKSKGESTAARIAAQVFEGLLSKGVGEVMLTSVYGACHIATLDATERSKPIMKFTKNLAPEGYMEAATREDLRNTPETYRNFSRDSFLLAIKGMAHLKEHWREWVAEAQAADLRADTGLPKKKTRLKSSAAPVRISWATRLELFLTDTVEIAGRLLKLDRGSRPDQNLPRSTFWRKKTLFEVNNFFEGDETVVYFDCSRGLVFKRFLLEEEFRRELSIYKILQGVDFIPSILGTVSEPEWWGILMTSEGYSITVDDVEDPAVLMFLNRCLTILHDRKVHHHDIASRNILQKSYGGLVLIDFASGNFDAECRAMELGDGDICKDKEIMDFTSHSDTPTSHICSLM</sequence>
<evidence type="ECO:0000313" key="2">
    <source>
        <dbReference type="EMBL" id="TFK18359.1"/>
    </source>
</evidence>
<feature type="region of interest" description="Disordered" evidence="1">
    <location>
        <begin position="261"/>
        <end position="286"/>
    </location>
</feature>
<name>A0A5C3KE31_COPMA</name>
<dbReference type="InterPro" id="IPR011009">
    <property type="entry name" value="Kinase-like_dom_sf"/>
</dbReference>
<dbReference type="SUPFAM" id="SSF56112">
    <property type="entry name" value="Protein kinase-like (PK-like)"/>
    <property type="match status" value="1"/>
</dbReference>
<evidence type="ECO:0000256" key="1">
    <source>
        <dbReference type="SAM" id="MobiDB-lite"/>
    </source>
</evidence>
<evidence type="ECO:0000313" key="3">
    <source>
        <dbReference type="Proteomes" id="UP000307440"/>
    </source>
</evidence>
<gene>
    <name evidence="2" type="ORF">FA15DRAFT_660751</name>
</gene>
<dbReference type="Proteomes" id="UP000307440">
    <property type="component" value="Unassembled WGS sequence"/>
</dbReference>
<dbReference type="AlphaFoldDB" id="A0A5C3KE31"/>
<accession>A0A5C3KE31</accession>
<evidence type="ECO:0008006" key="4">
    <source>
        <dbReference type="Google" id="ProtNLM"/>
    </source>
</evidence>
<reference evidence="2 3" key="1">
    <citation type="journal article" date="2019" name="Nat. Ecol. Evol.">
        <title>Megaphylogeny resolves global patterns of mushroom evolution.</title>
        <authorList>
            <person name="Varga T."/>
            <person name="Krizsan K."/>
            <person name="Foldi C."/>
            <person name="Dima B."/>
            <person name="Sanchez-Garcia M."/>
            <person name="Sanchez-Ramirez S."/>
            <person name="Szollosi G.J."/>
            <person name="Szarkandi J.G."/>
            <person name="Papp V."/>
            <person name="Albert L."/>
            <person name="Andreopoulos W."/>
            <person name="Angelini C."/>
            <person name="Antonin V."/>
            <person name="Barry K.W."/>
            <person name="Bougher N.L."/>
            <person name="Buchanan P."/>
            <person name="Buyck B."/>
            <person name="Bense V."/>
            <person name="Catcheside P."/>
            <person name="Chovatia M."/>
            <person name="Cooper J."/>
            <person name="Damon W."/>
            <person name="Desjardin D."/>
            <person name="Finy P."/>
            <person name="Geml J."/>
            <person name="Haridas S."/>
            <person name="Hughes K."/>
            <person name="Justo A."/>
            <person name="Karasinski D."/>
            <person name="Kautmanova I."/>
            <person name="Kiss B."/>
            <person name="Kocsube S."/>
            <person name="Kotiranta H."/>
            <person name="LaButti K.M."/>
            <person name="Lechner B.E."/>
            <person name="Liimatainen K."/>
            <person name="Lipzen A."/>
            <person name="Lukacs Z."/>
            <person name="Mihaltcheva S."/>
            <person name="Morgado L.N."/>
            <person name="Niskanen T."/>
            <person name="Noordeloos M.E."/>
            <person name="Ohm R.A."/>
            <person name="Ortiz-Santana B."/>
            <person name="Ovrebo C."/>
            <person name="Racz N."/>
            <person name="Riley R."/>
            <person name="Savchenko A."/>
            <person name="Shiryaev A."/>
            <person name="Soop K."/>
            <person name="Spirin V."/>
            <person name="Szebenyi C."/>
            <person name="Tomsovsky M."/>
            <person name="Tulloss R.E."/>
            <person name="Uehling J."/>
            <person name="Grigoriev I.V."/>
            <person name="Vagvolgyi C."/>
            <person name="Papp T."/>
            <person name="Martin F.M."/>
            <person name="Miettinen O."/>
            <person name="Hibbett D.S."/>
            <person name="Nagy L.G."/>
        </authorList>
    </citation>
    <scope>NUCLEOTIDE SEQUENCE [LARGE SCALE GENOMIC DNA]</scope>
    <source>
        <strain evidence="2 3">CBS 121175</strain>
    </source>
</reference>
<keyword evidence="3" id="KW-1185">Reference proteome</keyword>
<organism evidence="2 3">
    <name type="scientific">Coprinopsis marcescibilis</name>
    <name type="common">Agaric fungus</name>
    <name type="synonym">Psathyrella marcescibilis</name>
    <dbReference type="NCBI Taxonomy" id="230819"/>
    <lineage>
        <taxon>Eukaryota</taxon>
        <taxon>Fungi</taxon>
        <taxon>Dikarya</taxon>
        <taxon>Basidiomycota</taxon>
        <taxon>Agaricomycotina</taxon>
        <taxon>Agaricomycetes</taxon>
        <taxon>Agaricomycetidae</taxon>
        <taxon>Agaricales</taxon>
        <taxon>Agaricineae</taxon>
        <taxon>Psathyrellaceae</taxon>
        <taxon>Coprinopsis</taxon>
    </lineage>
</organism>